<sequence length="74" mass="8481">RGAPLGSLTSGMARRASEKTRKTRRTMRIWTATMMTTPRSQSRRRTRKPRATISTCHRTMSGVRASSRRVFVRS</sequence>
<proteinExistence type="predicted"/>
<feature type="non-terminal residue" evidence="2">
    <location>
        <position position="74"/>
    </location>
</feature>
<gene>
    <name evidence="2" type="ORF">PHISCL_11193</name>
</gene>
<reference evidence="3" key="1">
    <citation type="submission" date="2017-02" db="EMBL/GenBank/DDBJ databases">
        <authorList>
            <person name="Tafer H."/>
            <person name="Lopandic K."/>
        </authorList>
    </citation>
    <scope>NUCLEOTIDE SEQUENCE [LARGE SCALE GENOMIC DNA]</scope>
    <source>
        <strain evidence="3">CBS 366.77</strain>
    </source>
</reference>
<feature type="compositionally biased region" description="Basic residues" evidence="1">
    <location>
        <begin position="41"/>
        <end position="50"/>
    </location>
</feature>
<keyword evidence="3" id="KW-1185">Reference proteome</keyword>
<dbReference type="EMBL" id="MVGC01004678">
    <property type="protein sequence ID" value="RJE16470.1"/>
    <property type="molecule type" value="Genomic_DNA"/>
</dbReference>
<dbReference type="Proteomes" id="UP000266188">
    <property type="component" value="Unassembled WGS sequence"/>
</dbReference>
<dbReference type="AlphaFoldDB" id="A0A3A2Z145"/>
<evidence type="ECO:0000313" key="3">
    <source>
        <dbReference type="Proteomes" id="UP000266188"/>
    </source>
</evidence>
<name>A0A3A2Z145_9EURO</name>
<protein>
    <submittedName>
        <fullName evidence="2">Uncharacterized protein</fullName>
    </submittedName>
</protein>
<evidence type="ECO:0000256" key="1">
    <source>
        <dbReference type="SAM" id="MobiDB-lite"/>
    </source>
</evidence>
<accession>A0A3A2Z145</accession>
<organism evidence="2 3">
    <name type="scientific">Aspergillus sclerotialis</name>
    <dbReference type="NCBI Taxonomy" id="2070753"/>
    <lineage>
        <taxon>Eukaryota</taxon>
        <taxon>Fungi</taxon>
        <taxon>Dikarya</taxon>
        <taxon>Ascomycota</taxon>
        <taxon>Pezizomycotina</taxon>
        <taxon>Eurotiomycetes</taxon>
        <taxon>Eurotiomycetidae</taxon>
        <taxon>Eurotiales</taxon>
        <taxon>Aspergillaceae</taxon>
        <taxon>Aspergillus</taxon>
        <taxon>Aspergillus subgen. Polypaecilum</taxon>
    </lineage>
</organism>
<feature type="non-terminal residue" evidence="2">
    <location>
        <position position="1"/>
    </location>
</feature>
<comment type="caution">
    <text evidence="2">The sequence shown here is derived from an EMBL/GenBank/DDBJ whole genome shotgun (WGS) entry which is preliminary data.</text>
</comment>
<evidence type="ECO:0000313" key="2">
    <source>
        <dbReference type="EMBL" id="RJE16470.1"/>
    </source>
</evidence>
<feature type="region of interest" description="Disordered" evidence="1">
    <location>
        <begin position="1"/>
        <end position="51"/>
    </location>
</feature>